<reference evidence="1" key="3">
    <citation type="submission" date="2023-05" db="EMBL/GenBank/DDBJ databases">
        <authorList>
            <person name="Smith C.H."/>
        </authorList>
    </citation>
    <scope>NUCLEOTIDE SEQUENCE</scope>
    <source>
        <strain evidence="1">CHS0354</strain>
        <tissue evidence="1">Mantle</tissue>
    </source>
</reference>
<gene>
    <name evidence="1" type="ORF">CHS0354_020282</name>
</gene>
<accession>A0AAE0S5U1</accession>
<keyword evidence="2" id="KW-1185">Reference proteome</keyword>
<evidence type="ECO:0000313" key="2">
    <source>
        <dbReference type="Proteomes" id="UP001195483"/>
    </source>
</evidence>
<protein>
    <submittedName>
        <fullName evidence="1">Uncharacterized protein</fullName>
    </submittedName>
</protein>
<evidence type="ECO:0000313" key="1">
    <source>
        <dbReference type="EMBL" id="KAK3585714.1"/>
    </source>
</evidence>
<name>A0AAE0S5U1_9BIVA</name>
<dbReference type="AlphaFoldDB" id="A0AAE0S5U1"/>
<reference evidence="1" key="1">
    <citation type="journal article" date="2021" name="Genome Biol. Evol.">
        <title>A High-Quality Reference Genome for a Parasitic Bivalve with Doubly Uniparental Inheritance (Bivalvia: Unionida).</title>
        <authorList>
            <person name="Smith C.H."/>
        </authorList>
    </citation>
    <scope>NUCLEOTIDE SEQUENCE</scope>
    <source>
        <strain evidence="1">CHS0354</strain>
    </source>
</reference>
<proteinExistence type="predicted"/>
<dbReference type="Proteomes" id="UP001195483">
    <property type="component" value="Unassembled WGS sequence"/>
</dbReference>
<sequence length="117" mass="13502">MSSYASFLPPLFEKIGREDLAKKFLDECRSKSKNTSIEIGIGITRADLKTVYGREKSTMEEEESKESDETKKSLERIEKMVTALYDRNLSDSRKKLFESMMIPQVRYGDFTSTLIMP</sequence>
<comment type="caution">
    <text evidence="1">The sequence shown here is derived from an EMBL/GenBank/DDBJ whole genome shotgun (WGS) entry which is preliminary data.</text>
</comment>
<reference evidence="1" key="2">
    <citation type="journal article" date="2021" name="Genome Biol. Evol.">
        <title>Developing a high-quality reference genome for a parasitic bivalve with doubly uniparental inheritance (Bivalvia: Unionida).</title>
        <authorList>
            <person name="Smith C.H."/>
        </authorList>
    </citation>
    <scope>NUCLEOTIDE SEQUENCE</scope>
    <source>
        <strain evidence="1">CHS0354</strain>
        <tissue evidence="1">Mantle</tissue>
    </source>
</reference>
<organism evidence="1 2">
    <name type="scientific">Potamilus streckersoni</name>
    <dbReference type="NCBI Taxonomy" id="2493646"/>
    <lineage>
        <taxon>Eukaryota</taxon>
        <taxon>Metazoa</taxon>
        <taxon>Spiralia</taxon>
        <taxon>Lophotrochozoa</taxon>
        <taxon>Mollusca</taxon>
        <taxon>Bivalvia</taxon>
        <taxon>Autobranchia</taxon>
        <taxon>Heteroconchia</taxon>
        <taxon>Palaeoheterodonta</taxon>
        <taxon>Unionida</taxon>
        <taxon>Unionoidea</taxon>
        <taxon>Unionidae</taxon>
        <taxon>Ambleminae</taxon>
        <taxon>Lampsilini</taxon>
        <taxon>Potamilus</taxon>
    </lineage>
</organism>
<dbReference type="EMBL" id="JAEAOA010001233">
    <property type="protein sequence ID" value="KAK3585714.1"/>
    <property type="molecule type" value="Genomic_DNA"/>
</dbReference>